<feature type="domain" description="AMP-dependent synthetase/ligase" evidence="3">
    <location>
        <begin position="12"/>
        <end position="370"/>
    </location>
</feature>
<gene>
    <name evidence="5" type="ORF">AT727_20890</name>
</gene>
<protein>
    <submittedName>
        <fullName evidence="5">AMP-binding protein</fullName>
    </submittedName>
</protein>
<dbReference type="RefSeq" id="WP_058491293.1">
    <property type="nucleotide sequence ID" value="NZ_LOCK01000020.1"/>
</dbReference>
<dbReference type="PANTHER" id="PTHR43201">
    <property type="entry name" value="ACYL-COA SYNTHETASE"/>
    <property type="match status" value="1"/>
</dbReference>
<reference evidence="5 6" key="1">
    <citation type="submission" date="2015-12" db="EMBL/GenBank/DDBJ databases">
        <title>Draft Genome Sequence of Desulfitobacterium hafniense Strain DH, a Sulfate-reducing Bacterium Isolated from Paddy Soils.</title>
        <authorList>
            <person name="Bao P."/>
            <person name="Zhang X."/>
            <person name="Li G."/>
        </authorList>
    </citation>
    <scope>NUCLEOTIDE SEQUENCE [LARGE SCALE GENOMIC DNA]</scope>
    <source>
        <strain evidence="5 6">DH</strain>
    </source>
</reference>
<dbReference type="AlphaFoldDB" id="A0A0W1JJP3"/>
<dbReference type="FunFam" id="3.30.300.30:FF:000008">
    <property type="entry name" value="2,3-dihydroxybenzoate-AMP ligase"/>
    <property type="match status" value="1"/>
</dbReference>
<dbReference type="InterPro" id="IPR000873">
    <property type="entry name" value="AMP-dep_synth/lig_dom"/>
</dbReference>
<dbReference type="GO" id="GO:0006631">
    <property type="term" value="P:fatty acid metabolic process"/>
    <property type="evidence" value="ECO:0007669"/>
    <property type="project" value="TreeGrafter"/>
</dbReference>
<dbReference type="InterPro" id="IPR042099">
    <property type="entry name" value="ANL_N_sf"/>
</dbReference>
<sequence length="516" mass="58296">MNNQKTFQGVLDYWAEIAPDREAIFDGQQRRTFRELKEEVQCLAFALSQLEIRKGDKVLTIIPNWYEFIVIFFALAKLGAILVPCNEIFAKNEICDRLQQVEPKAVFIVHKSHFCLLQEQKLACEIITTRLEEKDLLSFAKLLEKGRNGAIRPVEVDSYSDVLTIMLTSGSTGRPKGVELTYENLFQGAKSIGDRLECTHQDIFLVPVPCSHLYGLVTGIVLPLYFGGKIVLIENYSPREALSLIEQEKVTVHYGVPTMFIREINEHLQHKKDVSSLRTGMIGGTMVDEHLVRQIRSVLNCNIMVAYGSTEAVTVSMTTLQDDLELRTQTAGRPYEGVEVKVIDGDGRALGPGEVGELICKGFNVMKGYHLAPEETAKIIDENGWLHTGDLGTIDRSGYIRIVGRKKDTIIRGGYNIYPGEVEKVYYTHPGVLEVCVMGVMQEELGEQIYAFIQLKKESEETETTLREYARGKIAKFKIPDQVILVKEMPRSPNGKIYKKALAKGRQVIRRYNEEI</sequence>
<dbReference type="InterPro" id="IPR045851">
    <property type="entry name" value="AMP-bd_C_sf"/>
</dbReference>
<proteinExistence type="inferred from homology"/>
<dbReference type="Gene3D" id="3.30.300.30">
    <property type="match status" value="1"/>
</dbReference>
<evidence type="ECO:0000256" key="1">
    <source>
        <dbReference type="ARBA" id="ARBA00006432"/>
    </source>
</evidence>
<dbReference type="EMBL" id="LOCK01000020">
    <property type="protein sequence ID" value="KTE91702.1"/>
    <property type="molecule type" value="Genomic_DNA"/>
</dbReference>
<keyword evidence="2" id="KW-0436">Ligase</keyword>
<feature type="domain" description="AMP-binding enzyme C-terminal" evidence="4">
    <location>
        <begin position="421"/>
        <end position="496"/>
    </location>
</feature>
<evidence type="ECO:0000256" key="2">
    <source>
        <dbReference type="ARBA" id="ARBA00022598"/>
    </source>
</evidence>
<name>A0A0W1JJP3_DESHA</name>
<dbReference type="Proteomes" id="UP000054623">
    <property type="component" value="Unassembled WGS sequence"/>
</dbReference>
<evidence type="ECO:0000259" key="4">
    <source>
        <dbReference type="Pfam" id="PF13193"/>
    </source>
</evidence>
<dbReference type="InterPro" id="IPR020845">
    <property type="entry name" value="AMP-binding_CS"/>
</dbReference>
<dbReference type="PANTHER" id="PTHR43201:SF5">
    <property type="entry name" value="MEDIUM-CHAIN ACYL-COA LIGASE ACSF2, MITOCHONDRIAL"/>
    <property type="match status" value="1"/>
</dbReference>
<accession>A0A0W1JJP3</accession>
<dbReference type="OrthoDB" id="9778383at2"/>
<organism evidence="5 6">
    <name type="scientific">Desulfitobacterium hafniense</name>
    <name type="common">Desulfitobacterium frappieri</name>
    <dbReference type="NCBI Taxonomy" id="49338"/>
    <lineage>
        <taxon>Bacteria</taxon>
        <taxon>Bacillati</taxon>
        <taxon>Bacillota</taxon>
        <taxon>Clostridia</taxon>
        <taxon>Eubacteriales</taxon>
        <taxon>Desulfitobacteriaceae</taxon>
        <taxon>Desulfitobacterium</taxon>
    </lineage>
</organism>
<dbReference type="SUPFAM" id="SSF56801">
    <property type="entry name" value="Acetyl-CoA synthetase-like"/>
    <property type="match status" value="1"/>
</dbReference>
<evidence type="ECO:0000313" key="6">
    <source>
        <dbReference type="Proteomes" id="UP000054623"/>
    </source>
</evidence>
<evidence type="ECO:0000259" key="3">
    <source>
        <dbReference type="Pfam" id="PF00501"/>
    </source>
</evidence>
<dbReference type="Pfam" id="PF13193">
    <property type="entry name" value="AMP-binding_C"/>
    <property type="match status" value="1"/>
</dbReference>
<evidence type="ECO:0000313" key="5">
    <source>
        <dbReference type="EMBL" id="KTE91702.1"/>
    </source>
</evidence>
<comment type="caution">
    <text evidence="5">The sequence shown here is derived from an EMBL/GenBank/DDBJ whole genome shotgun (WGS) entry which is preliminary data.</text>
</comment>
<dbReference type="Pfam" id="PF00501">
    <property type="entry name" value="AMP-binding"/>
    <property type="match status" value="1"/>
</dbReference>
<comment type="similarity">
    <text evidence="1">Belongs to the ATP-dependent AMP-binding enzyme family.</text>
</comment>
<dbReference type="Gene3D" id="3.40.50.12780">
    <property type="entry name" value="N-terminal domain of ligase-like"/>
    <property type="match status" value="1"/>
</dbReference>
<dbReference type="InterPro" id="IPR025110">
    <property type="entry name" value="AMP-bd_C"/>
</dbReference>
<dbReference type="PROSITE" id="PS00455">
    <property type="entry name" value="AMP_BINDING"/>
    <property type="match status" value="1"/>
</dbReference>
<dbReference type="GO" id="GO:0031956">
    <property type="term" value="F:medium-chain fatty acid-CoA ligase activity"/>
    <property type="evidence" value="ECO:0007669"/>
    <property type="project" value="TreeGrafter"/>
</dbReference>